<keyword evidence="1" id="KW-0812">Transmembrane</keyword>
<name>A0ABP0Z1R7_9ROSI</name>
<keyword evidence="3" id="KW-1185">Reference proteome</keyword>
<feature type="transmembrane region" description="Helical" evidence="1">
    <location>
        <begin position="85"/>
        <end position="103"/>
    </location>
</feature>
<evidence type="ECO:0000313" key="3">
    <source>
        <dbReference type="Proteomes" id="UP001642487"/>
    </source>
</evidence>
<gene>
    <name evidence="2" type="ORF">CITCOLO1_LOCUS19074</name>
</gene>
<evidence type="ECO:0000313" key="2">
    <source>
        <dbReference type="EMBL" id="CAK9326718.1"/>
    </source>
</evidence>
<keyword evidence="1" id="KW-0472">Membrane</keyword>
<sequence length="107" mass="12073">MALDQRADAVFRVIRRRISNLPASRKCPARLPRLDSTKRIVSSMDKVAFSRAFKPIGFSLPINNLQKWRVSEADKSSRTSDATEIAFSFSLNLILLLLFHSSFSSSN</sequence>
<reference evidence="2 3" key="1">
    <citation type="submission" date="2024-03" db="EMBL/GenBank/DDBJ databases">
        <authorList>
            <person name="Gkanogiannis A."/>
            <person name="Becerra Lopez-Lavalle L."/>
        </authorList>
    </citation>
    <scope>NUCLEOTIDE SEQUENCE [LARGE SCALE GENOMIC DNA]</scope>
</reference>
<accession>A0ABP0Z1R7</accession>
<organism evidence="2 3">
    <name type="scientific">Citrullus colocynthis</name>
    <name type="common">colocynth</name>
    <dbReference type="NCBI Taxonomy" id="252529"/>
    <lineage>
        <taxon>Eukaryota</taxon>
        <taxon>Viridiplantae</taxon>
        <taxon>Streptophyta</taxon>
        <taxon>Embryophyta</taxon>
        <taxon>Tracheophyta</taxon>
        <taxon>Spermatophyta</taxon>
        <taxon>Magnoliopsida</taxon>
        <taxon>eudicotyledons</taxon>
        <taxon>Gunneridae</taxon>
        <taxon>Pentapetalae</taxon>
        <taxon>rosids</taxon>
        <taxon>fabids</taxon>
        <taxon>Cucurbitales</taxon>
        <taxon>Cucurbitaceae</taxon>
        <taxon>Benincaseae</taxon>
        <taxon>Citrullus</taxon>
    </lineage>
</organism>
<dbReference type="EMBL" id="OZ021741">
    <property type="protein sequence ID" value="CAK9326718.1"/>
    <property type="molecule type" value="Genomic_DNA"/>
</dbReference>
<proteinExistence type="predicted"/>
<evidence type="ECO:0000256" key="1">
    <source>
        <dbReference type="SAM" id="Phobius"/>
    </source>
</evidence>
<keyword evidence="1" id="KW-1133">Transmembrane helix</keyword>
<dbReference type="Proteomes" id="UP001642487">
    <property type="component" value="Chromosome 7"/>
</dbReference>
<protein>
    <submittedName>
        <fullName evidence="2">Uncharacterized protein</fullName>
    </submittedName>
</protein>